<evidence type="ECO:0000313" key="2">
    <source>
        <dbReference type="EMBL" id="KAJ3831445.1"/>
    </source>
</evidence>
<proteinExistence type="predicted"/>
<comment type="caution">
    <text evidence="2">The sequence shown here is derived from an EMBL/GenBank/DDBJ whole genome shotgun (WGS) entry which is preliminary data.</text>
</comment>
<organism evidence="2 3">
    <name type="scientific">Lentinula raphanica</name>
    <dbReference type="NCBI Taxonomy" id="153919"/>
    <lineage>
        <taxon>Eukaryota</taxon>
        <taxon>Fungi</taxon>
        <taxon>Dikarya</taxon>
        <taxon>Basidiomycota</taxon>
        <taxon>Agaricomycotina</taxon>
        <taxon>Agaricomycetes</taxon>
        <taxon>Agaricomycetidae</taxon>
        <taxon>Agaricales</taxon>
        <taxon>Marasmiineae</taxon>
        <taxon>Omphalotaceae</taxon>
        <taxon>Lentinula</taxon>
    </lineage>
</organism>
<dbReference type="EMBL" id="MU807466">
    <property type="protein sequence ID" value="KAJ3831445.1"/>
    <property type="molecule type" value="Genomic_DNA"/>
</dbReference>
<feature type="region of interest" description="Disordered" evidence="1">
    <location>
        <begin position="109"/>
        <end position="134"/>
    </location>
</feature>
<evidence type="ECO:0000256" key="1">
    <source>
        <dbReference type="SAM" id="MobiDB-lite"/>
    </source>
</evidence>
<protein>
    <submittedName>
        <fullName evidence="2">Uncharacterized protein</fullName>
    </submittedName>
</protein>
<gene>
    <name evidence="2" type="ORF">F5878DRAFT_647624</name>
</gene>
<evidence type="ECO:0000313" key="3">
    <source>
        <dbReference type="Proteomes" id="UP001163846"/>
    </source>
</evidence>
<sequence length="311" mass="34483">MPGSPCLVSWVDGVGLIEEGGRSTVATLAINVGIEMLEPEIDERISVRSDRENKTVHIRSTEYLLRPPALDLRALPSLEVPESSSFDKDFSMDHPVTRVTKRGPFELMKQFGTHHPNTPTNQPPNHDTSHAHSPLTLYPALSYPYQRDLNQNKLSRTTKRKDGYNYAYACRCSVLERISANASTNALSWVSSTSKSFTICIVTRTFNIRKRRSRESNPSHSTNAGEYEEDKDKATSMIIPLPIPIISVLERDLIPPVPPPSTVSVIGGVGATGGREETYSTTISNLRQPRARVIHRGRAQLPYLLSASGFC</sequence>
<feature type="region of interest" description="Disordered" evidence="1">
    <location>
        <begin position="210"/>
        <end position="231"/>
    </location>
</feature>
<dbReference type="Proteomes" id="UP001163846">
    <property type="component" value="Unassembled WGS sequence"/>
</dbReference>
<name>A0AA38NVS1_9AGAR</name>
<accession>A0AA38NVS1</accession>
<dbReference type="AlphaFoldDB" id="A0AA38NVS1"/>
<feature type="compositionally biased region" description="Low complexity" evidence="1">
    <location>
        <begin position="113"/>
        <end position="126"/>
    </location>
</feature>
<reference evidence="2" key="1">
    <citation type="submission" date="2022-08" db="EMBL/GenBank/DDBJ databases">
        <authorList>
            <consortium name="DOE Joint Genome Institute"/>
            <person name="Min B."/>
            <person name="Riley R."/>
            <person name="Sierra-Patev S."/>
            <person name="Naranjo-Ortiz M."/>
            <person name="Looney B."/>
            <person name="Konkel Z."/>
            <person name="Slot J.C."/>
            <person name="Sakamoto Y."/>
            <person name="Steenwyk J.L."/>
            <person name="Rokas A."/>
            <person name="Carro J."/>
            <person name="Camarero S."/>
            <person name="Ferreira P."/>
            <person name="Molpeceres G."/>
            <person name="Ruiz-Duenas F.J."/>
            <person name="Serrano A."/>
            <person name="Henrissat B."/>
            <person name="Drula E."/>
            <person name="Hughes K.W."/>
            <person name="Mata J.L."/>
            <person name="Ishikawa N.K."/>
            <person name="Vargas-Isla R."/>
            <person name="Ushijima S."/>
            <person name="Smith C.A."/>
            <person name="Ahrendt S."/>
            <person name="Andreopoulos W."/>
            <person name="He G."/>
            <person name="Labutti K."/>
            <person name="Lipzen A."/>
            <person name="Ng V."/>
            <person name="Sandor L."/>
            <person name="Barry K."/>
            <person name="Martinez A.T."/>
            <person name="Xiao Y."/>
            <person name="Gibbons J.G."/>
            <person name="Terashima K."/>
            <person name="Hibbett D.S."/>
            <person name="Grigoriev I.V."/>
        </authorList>
    </citation>
    <scope>NUCLEOTIDE SEQUENCE</scope>
    <source>
        <strain evidence="2">TFB9207</strain>
    </source>
</reference>
<keyword evidence="3" id="KW-1185">Reference proteome</keyword>